<dbReference type="Gene3D" id="3.40.33.10">
    <property type="entry name" value="CAP"/>
    <property type="match status" value="1"/>
</dbReference>
<dbReference type="Proteomes" id="UP001470230">
    <property type="component" value="Unassembled WGS sequence"/>
</dbReference>
<dbReference type="Pfam" id="PF00188">
    <property type="entry name" value="CAP"/>
    <property type="match status" value="1"/>
</dbReference>
<dbReference type="SUPFAM" id="SSF55797">
    <property type="entry name" value="PR-1-like"/>
    <property type="match status" value="1"/>
</dbReference>
<keyword evidence="3" id="KW-1185">Reference proteome</keyword>
<evidence type="ECO:0000313" key="2">
    <source>
        <dbReference type="EMBL" id="KAK8842369.1"/>
    </source>
</evidence>
<name>A0ABR2H808_9EUKA</name>
<dbReference type="PANTHER" id="PTHR31157">
    <property type="entry name" value="SCP DOMAIN-CONTAINING PROTEIN"/>
    <property type="match status" value="1"/>
</dbReference>
<gene>
    <name evidence="2" type="ORF">M9Y10_025949</name>
</gene>
<reference evidence="2 3" key="1">
    <citation type="submission" date="2024-04" db="EMBL/GenBank/DDBJ databases">
        <title>Tritrichomonas musculus Genome.</title>
        <authorList>
            <person name="Alves-Ferreira E."/>
            <person name="Grigg M."/>
            <person name="Lorenzi H."/>
            <person name="Galac M."/>
        </authorList>
    </citation>
    <scope>NUCLEOTIDE SEQUENCE [LARGE SCALE GENOMIC DNA]</scope>
    <source>
        <strain evidence="2 3">EAF2021</strain>
    </source>
</reference>
<evidence type="ECO:0000313" key="3">
    <source>
        <dbReference type="Proteomes" id="UP001470230"/>
    </source>
</evidence>
<dbReference type="InterPro" id="IPR035940">
    <property type="entry name" value="CAP_sf"/>
</dbReference>
<dbReference type="PANTHER" id="PTHR31157:SF1">
    <property type="entry name" value="SCP DOMAIN-CONTAINING PROTEIN"/>
    <property type="match status" value="1"/>
</dbReference>
<sequence length="130" mass="14793">MNVLGQLNPNDRRAVELVNAFRKENNLPPLQYSKMLSDIAMPHTLDMLNQKVPLGHDGFKERSQKVPSSITTGENVAYEYGDSDPMRSLFEGWKNSPGHRKNMHGNFNYIGVAFANRGDLWYGTQFFALM</sequence>
<comment type="caution">
    <text evidence="2">The sequence shown here is derived from an EMBL/GenBank/DDBJ whole genome shotgun (WGS) entry which is preliminary data.</text>
</comment>
<dbReference type="CDD" id="cd05379">
    <property type="entry name" value="CAP_bacterial"/>
    <property type="match status" value="1"/>
</dbReference>
<dbReference type="InterPro" id="IPR014044">
    <property type="entry name" value="CAP_dom"/>
</dbReference>
<dbReference type="EMBL" id="JAPFFF010000038">
    <property type="protein sequence ID" value="KAK8842369.1"/>
    <property type="molecule type" value="Genomic_DNA"/>
</dbReference>
<feature type="domain" description="SCP" evidence="1">
    <location>
        <begin position="15"/>
        <end position="125"/>
    </location>
</feature>
<accession>A0ABR2H808</accession>
<organism evidence="2 3">
    <name type="scientific">Tritrichomonas musculus</name>
    <dbReference type="NCBI Taxonomy" id="1915356"/>
    <lineage>
        <taxon>Eukaryota</taxon>
        <taxon>Metamonada</taxon>
        <taxon>Parabasalia</taxon>
        <taxon>Tritrichomonadida</taxon>
        <taxon>Tritrichomonadidae</taxon>
        <taxon>Tritrichomonas</taxon>
    </lineage>
</organism>
<proteinExistence type="predicted"/>
<evidence type="ECO:0000259" key="1">
    <source>
        <dbReference type="Pfam" id="PF00188"/>
    </source>
</evidence>
<protein>
    <recommendedName>
        <fullName evidence="1">SCP domain-containing protein</fullName>
    </recommendedName>
</protein>